<dbReference type="STRING" id="411467.BACCAP_02743"/>
<accession>A6NWZ8</accession>
<proteinExistence type="predicted"/>
<sequence length="46" mass="5352">MSERGPLLVPFPLFLPLFPQFTHFSQLSNSMLLFSLRLCKIKSRTL</sequence>
<keyword evidence="2" id="KW-1185">Reference proteome</keyword>
<evidence type="ECO:0000313" key="2">
    <source>
        <dbReference type="Proteomes" id="UP000003639"/>
    </source>
</evidence>
<comment type="caution">
    <text evidence="1">The sequence shown here is derived from an EMBL/GenBank/DDBJ whole genome shotgun (WGS) entry which is preliminary data.</text>
</comment>
<dbReference type="AlphaFoldDB" id="A6NWZ8"/>
<dbReference type="EMBL" id="AAXG02000019">
    <property type="protein sequence ID" value="EDM99346.1"/>
    <property type="molecule type" value="Genomic_DNA"/>
</dbReference>
<organism evidence="1 2">
    <name type="scientific">Pseudoflavonifractor capillosus ATCC 29799</name>
    <dbReference type="NCBI Taxonomy" id="411467"/>
    <lineage>
        <taxon>Bacteria</taxon>
        <taxon>Bacillati</taxon>
        <taxon>Bacillota</taxon>
        <taxon>Clostridia</taxon>
        <taxon>Eubacteriales</taxon>
        <taxon>Oscillospiraceae</taxon>
        <taxon>Pseudoflavonifractor</taxon>
    </lineage>
</organism>
<dbReference type="Proteomes" id="UP000003639">
    <property type="component" value="Unassembled WGS sequence"/>
</dbReference>
<reference evidence="1 2" key="1">
    <citation type="submission" date="2007-04" db="EMBL/GenBank/DDBJ databases">
        <authorList>
            <person name="Fulton L."/>
            <person name="Clifton S."/>
            <person name="Fulton B."/>
            <person name="Xu J."/>
            <person name="Minx P."/>
            <person name="Pepin K.H."/>
            <person name="Johnson M."/>
            <person name="Thiruvilangam P."/>
            <person name="Bhonagiri V."/>
            <person name="Nash W.E."/>
            <person name="Mardis E.R."/>
            <person name="Wilson R.K."/>
        </authorList>
    </citation>
    <scope>NUCLEOTIDE SEQUENCE [LARGE SCALE GENOMIC DNA]</scope>
    <source>
        <strain evidence="1 2">ATCC 29799</strain>
    </source>
</reference>
<protein>
    <submittedName>
        <fullName evidence="1">Uncharacterized protein</fullName>
    </submittedName>
</protein>
<gene>
    <name evidence="1" type="ORF">BACCAP_02743</name>
</gene>
<reference evidence="1 2" key="2">
    <citation type="submission" date="2007-06" db="EMBL/GenBank/DDBJ databases">
        <title>Draft genome sequence of Pseudoflavonifractor capillosus ATCC 29799.</title>
        <authorList>
            <person name="Sudarsanam P."/>
            <person name="Ley R."/>
            <person name="Guruge J."/>
            <person name="Turnbaugh P.J."/>
            <person name="Mahowald M."/>
            <person name="Liep D."/>
            <person name="Gordon J."/>
        </authorList>
    </citation>
    <scope>NUCLEOTIDE SEQUENCE [LARGE SCALE GENOMIC DNA]</scope>
    <source>
        <strain evidence="1 2">ATCC 29799</strain>
    </source>
</reference>
<evidence type="ECO:0000313" key="1">
    <source>
        <dbReference type="EMBL" id="EDM99346.1"/>
    </source>
</evidence>
<name>A6NWZ8_9FIRM</name>